<dbReference type="Proteomes" id="UP000046067">
    <property type="component" value="Unassembled WGS sequence"/>
</dbReference>
<dbReference type="Proteomes" id="UP000041770">
    <property type="component" value="Unassembled WGS sequence"/>
</dbReference>
<evidence type="ECO:0000313" key="1">
    <source>
        <dbReference type="EMBL" id="CSC26014.1"/>
    </source>
</evidence>
<reference evidence="3 4" key="1">
    <citation type="submission" date="2015-07" db="EMBL/GenBank/DDBJ databases">
        <authorList>
            <consortium name="Pathogen Informatics"/>
        </authorList>
    </citation>
    <scope>NUCLEOTIDE SEQUENCE [LARGE SCALE GENOMIC DNA]</scope>
    <source>
        <strain evidence="2 3">A316</strain>
        <strain evidence="1 4">A325</strain>
    </source>
</reference>
<dbReference type="EMBL" id="CWQY01000017">
    <property type="protein sequence ID" value="CSC88564.1"/>
    <property type="molecule type" value="Genomic_DNA"/>
</dbReference>
<evidence type="ECO:0000313" key="4">
    <source>
        <dbReference type="Proteomes" id="UP000046067"/>
    </source>
</evidence>
<name>A0A655ZTQ8_VIBCL</name>
<protein>
    <submittedName>
        <fullName evidence="1">Uncharacterized protein</fullName>
    </submittedName>
</protein>
<evidence type="ECO:0000313" key="2">
    <source>
        <dbReference type="EMBL" id="CSC88564.1"/>
    </source>
</evidence>
<gene>
    <name evidence="2" type="ORF">ERS013200_02535</name>
    <name evidence="1" type="ORF">ERS013201_02185</name>
</gene>
<sequence>MICSLGIKKRLSPEKPTTSASISPFMVSTLHKLPTGALQPVASSVKPTTRTNFPEAMGRVVCPSTLYWARRSANANIGYSPGW</sequence>
<dbReference type="EMBL" id="CWQJ01000012">
    <property type="protein sequence ID" value="CSC26014.1"/>
    <property type="molecule type" value="Genomic_DNA"/>
</dbReference>
<accession>A0A655ZTQ8</accession>
<dbReference type="AlphaFoldDB" id="A0A655ZTQ8"/>
<evidence type="ECO:0000313" key="3">
    <source>
        <dbReference type="Proteomes" id="UP000041770"/>
    </source>
</evidence>
<proteinExistence type="predicted"/>
<organism evidence="1 4">
    <name type="scientific">Vibrio cholerae</name>
    <dbReference type="NCBI Taxonomy" id="666"/>
    <lineage>
        <taxon>Bacteria</taxon>
        <taxon>Pseudomonadati</taxon>
        <taxon>Pseudomonadota</taxon>
        <taxon>Gammaproteobacteria</taxon>
        <taxon>Vibrionales</taxon>
        <taxon>Vibrionaceae</taxon>
        <taxon>Vibrio</taxon>
    </lineage>
</organism>